<evidence type="ECO:0008006" key="3">
    <source>
        <dbReference type="Google" id="ProtNLM"/>
    </source>
</evidence>
<dbReference type="Proteomes" id="UP001299970">
    <property type="component" value="Unassembled WGS sequence"/>
</dbReference>
<evidence type="ECO:0000313" key="1">
    <source>
        <dbReference type="EMBL" id="MCH6169840.1"/>
    </source>
</evidence>
<proteinExistence type="predicted"/>
<sequence>MDQLSDIMLAALYKQGKPVDSSWASVRDAAKNYLRFDIYSLGEYLPFAGLIEVRNAALHGGGSLTAQQRKREQDTVRKIRQAGFGLRGYEIVSPPGSALSVARMCGRMIAAIDSKTWSPGGGLVSVGQIP</sequence>
<dbReference type="EMBL" id="JAKXMK010000028">
    <property type="protein sequence ID" value="MCH6169840.1"/>
    <property type="molecule type" value="Genomic_DNA"/>
</dbReference>
<reference evidence="1 2" key="1">
    <citation type="submission" date="2022-03" db="EMBL/GenBank/DDBJ databases">
        <title>Pseudonocardia alaer sp. nov., a novel actinomycete isolated from reed forest soil.</title>
        <authorList>
            <person name="Wang L."/>
        </authorList>
    </citation>
    <scope>NUCLEOTIDE SEQUENCE [LARGE SCALE GENOMIC DNA]</scope>
    <source>
        <strain evidence="1 2">Y-16303</strain>
    </source>
</reference>
<evidence type="ECO:0000313" key="2">
    <source>
        <dbReference type="Proteomes" id="UP001299970"/>
    </source>
</evidence>
<comment type="caution">
    <text evidence="1">The sequence shown here is derived from an EMBL/GenBank/DDBJ whole genome shotgun (WGS) entry which is preliminary data.</text>
</comment>
<accession>A0ABS9TMS4</accession>
<protein>
    <recommendedName>
        <fullName evidence="3">DUF559 domain-containing protein</fullName>
    </recommendedName>
</protein>
<dbReference type="RefSeq" id="WP_241040499.1">
    <property type="nucleotide sequence ID" value="NZ_BAAAJF010000014.1"/>
</dbReference>
<gene>
    <name evidence="1" type="ORF">MMF94_29420</name>
</gene>
<name>A0ABS9TMS4_9PSEU</name>
<organism evidence="1 2">
    <name type="scientific">Pseudonocardia alaniniphila</name>
    <dbReference type="NCBI Taxonomy" id="75291"/>
    <lineage>
        <taxon>Bacteria</taxon>
        <taxon>Bacillati</taxon>
        <taxon>Actinomycetota</taxon>
        <taxon>Actinomycetes</taxon>
        <taxon>Pseudonocardiales</taxon>
        <taxon>Pseudonocardiaceae</taxon>
        <taxon>Pseudonocardia</taxon>
    </lineage>
</organism>
<keyword evidence="2" id="KW-1185">Reference proteome</keyword>